<reference evidence="2" key="1">
    <citation type="submission" date="2016-05" db="EMBL/GenBank/DDBJ databases">
        <title>Microbial consortia oxidize butane by reversing methanogenesis.</title>
        <authorList>
            <person name="Laso-Perez R."/>
            <person name="Richter M."/>
            <person name="Wegener G."/>
            <person name="Musat F."/>
        </authorList>
    </citation>
    <scope>NUCLEOTIDE SEQUENCE [LARGE SCALE GENOMIC DNA]</scope>
    <source>
        <strain evidence="2">BOX2</strain>
    </source>
</reference>
<keyword evidence="1" id="KW-0812">Transmembrane</keyword>
<dbReference type="AlphaFoldDB" id="A0A1F2PD94"/>
<name>A0A1F2PD94_9EURY</name>
<gene>
    <name evidence="2" type="ORF">SCAL_000327</name>
</gene>
<feature type="transmembrane region" description="Helical" evidence="1">
    <location>
        <begin position="297"/>
        <end position="314"/>
    </location>
</feature>
<proteinExistence type="predicted"/>
<feature type="transmembrane region" description="Helical" evidence="1">
    <location>
        <begin position="12"/>
        <end position="33"/>
    </location>
</feature>
<organism evidence="2 3">
    <name type="scientific">Candidatus Syntropharchaeum caldarium</name>
    <dbReference type="NCBI Taxonomy" id="1838285"/>
    <lineage>
        <taxon>Archaea</taxon>
        <taxon>Methanobacteriati</taxon>
        <taxon>Methanobacteriota</taxon>
        <taxon>Stenosarchaea group</taxon>
        <taxon>Methanomicrobia</taxon>
        <taxon>Methanosarcinales</taxon>
        <taxon>ANME-2 cluster</taxon>
        <taxon>Candidatus Syntropharchaeum</taxon>
    </lineage>
</organism>
<feature type="transmembrane region" description="Helical" evidence="1">
    <location>
        <begin position="224"/>
        <end position="247"/>
    </location>
</feature>
<dbReference type="PANTHER" id="PTHR38139:SF1">
    <property type="entry name" value="NUCLEOSIDE TRANSPORTER_FEOB GTPASE GATE DOMAIN-CONTAINING PROTEIN"/>
    <property type="match status" value="1"/>
</dbReference>
<dbReference type="InterPro" id="IPR038880">
    <property type="entry name" value="MJ0871-like"/>
</dbReference>
<feature type="transmembrane region" description="Helical" evidence="1">
    <location>
        <begin position="254"/>
        <end position="277"/>
    </location>
</feature>
<feature type="transmembrane region" description="Helical" evidence="1">
    <location>
        <begin position="184"/>
        <end position="204"/>
    </location>
</feature>
<feature type="transmembrane region" description="Helical" evidence="1">
    <location>
        <begin position="90"/>
        <end position="114"/>
    </location>
</feature>
<feature type="transmembrane region" description="Helical" evidence="1">
    <location>
        <begin position="53"/>
        <end position="78"/>
    </location>
</feature>
<feature type="transmembrane region" description="Helical" evidence="1">
    <location>
        <begin position="126"/>
        <end position="148"/>
    </location>
</feature>
<protein>
    <submittedName>
        <fullName evidence="2">Nucleoside recognition domain-containing protein</fullName>
    </submittedName>
</protein>
<dbReference type="PANTHER" id="PTHR38139">
    <property type="entry name" value="GATE DOMAIN-CONTAINING PROTEIN"/>
    <property type="match status" value="1"/>
</dbReference>
<dbReference type="STRING" id="1838285.SCAL_000327"/>
<keyword evidence="3" id="KW-1185">Reference proteome</keyword>
<accession>A0A1F2PD94</accession>
<dbReference type="Proteomes" id="UP000186940">
    <property type="component" value="Unassembled WGS sequence"/>
</dbReference>
<keyword evidence="1" id="KW-1133">Transmembrane helix</keyword>
<evidence type="ECO:0000313" key="2">
    <source>
        <dbReference type="EMBL" id="OFV68651.1"/>
    </source>
</evidence>
<evidence type="ECO:0000256" key="1">
    <source>
        <dbReference type="SAM" id="Phobius"/>
    </source>
</evidence>
<keyword evidence="1" id="KW-0472">Membrane</keyword>
<dbReference type="EMBL" id="LYOS01000001">
    <property type="protein sequence ID" value="OFV68651.1"/>
    <property type="molecule type" value="Genomic_DNA"/>
</dbReference>
<evidence type="ECO:0000313" key="3">
    <source>
        <dbReference type="Proteomes" id="UP000186940"/>
    </source>
</evidence>
<comment type="caution">
    <text evidence="2">The sequence shown here is derived from an EMBL/GenBank/DDBJ whole genome shotgun (WGS) entry which is preliminary data.</text>
</comment>
<sequence>MNPGNIIFEALEIFKLVLPFMFFGLFLASLIRLSPYFKHIGLPMSRLASTSNLSAECSTVLTMFFVNNWATLAMLSDFYRKKLVSEKEVIITMLVGFLPKGVHVTLFFMAPIAIPVLGLSVGGVYILMELLIYLGITAVGIGLGRLWLYPQMPGEFEDGNREATAWPERLKISLTESVTQFKKIVVVLIPTVIVVLLLLDLGLLDPITEACGPLLDSVGLPSSSMIVIAASLMSQMAAIGAVGTLLGSGLISPLHCLILLFMAHFLHMGIGCIRLGLPMNISLFGRSLGLKATLITYSMLELGTALVIFSLAGLL</sequence>